<organism evidence="1 2">
    <name type="scientific">Cellvibrio japonicus (strain Ueda107)</name>
    <name type="common">Pseudomonas fluorescens subsp. cellulosa</name>
    <dbReference type="NCBI Taxonomy" id="498211"/>
    <lineage>
        <taxon>Bacteria</taxon>
        <taxon>Pseudomonadati</taxon>
        <taxon>Pseudomonadota</taxon>
        <taxon>Gammaproteobacteria</taxon>
        <taxon>Cellvibrionales</taxon>
        <taxon>Cellvibrionaceae</taxon>
        <taxon>Cellvibrio</taxon>
    </lineage>
</organism>
<evidence type="ECO:0000313" key="1">
    <source>
        <dbReference type="EMBL" id="ACE85518.1"/>
    </source>
</evidence>
<evidence type="ECO:0000313" key="2">
    <source>
        <dbReference type="Proteomes" id="UP000001036"/>
    </source>
</evidence>
<dbReference type="HOGENOM" id="CLU_1150248_0_0_6"/>
<gene>
    <name evidence="1" type="ordered locus">CJA_2109</name>
</gene>
<reference evidence="1 2" key="1">
    <citation type="journal article" date="2008" name="J. Bacteriol.">
        <title>Insights into plant cell wall degradation from the genome sequence of the soil bacterium Cellvibrio japonicus.</title>
        <authorList>
            <person name="Deboy R.T."/>
            <person name="Mongodin E.F."/>
            <person name="Fouts D.E."/>
            <person name="Tailford L.E."/>
            <person name="Khouri H."/>
            <person name="Emerson J.B."/>
            <person name="Mohamoud Y."/>
            <person name="Watkins K."/>
            <person name="Henrissat B."/>
            <person name="Gilbert H.J."/>
            <person name="Nelson K.E."/>
        </authorList>
    </citation>
    <scope>NUCLEOTIDE SEQUENCE [LARGE SCALE GENOMIC DNA]</scope>
    <source>
        <strain evidence="1 2">Ueda107</strain>
    </source>
</reference>
<dbReference type="Pfam" id="PF13487">
    <property type="entry name" value="HD_5"/>
    <property type="match status" value="1"/>
</dbReference>
<dbReference type="KEGG" id="cja:CJA_2109"/>
<name>B3PIG9_CELJU</name>
<dbReference type="Gene3D" id="1.10.3210.10">
    <property type="entry name" value="Hypothetical protein af1432"/>
    <property type="match status" value="1"/>
</dbReference>
<dbReference type="STRING" id="498211.CJA_2109"/>
<keyword evidence="2" id="KW-1185">Reference proteome</keyword>
<dbReference type="AlphaFoldDB" id="B3PIG9"/>
<sequence>MLIPGLPDSVGLAVLEHQERCDGTGYPAAKLDSELSLLGQLLALADSVVAIYFNRLLPYGRGWRDAIPIIERSAQEYLFRAVDLLSALVRRSDLPVASVVSGSAVTDFLQQFHSQHERLQCWFDALKGCLLEIGFTHRDRRLHSLQNVVLHLATAYKGVVAQQPALDRQLVNLMEQPATEIPQDLQDHCLLQLEVVFHLRRLSLMLQQYLAAGGSADELIQSKLEACFGQISGYLEQSVDR</sequence>
<dbReference type="Proteomes" id="UP000001036">
    <property type="component" value="Chromosome"/>
</dbReference>
<dbReference type="EMBL" id="CP000934">
    <property type="protein sequence ID" value="ACE85518.1"/>
    <property type="molecule type" value="Genomic_DNA"/>
</dbReference>
<protein>
    <submittedName>
        <fullName evidence="1">Uncharacterized protein</fullName>
    </submittedName>
</protein>
<proteinExistence type="predicted"/>
<accession>B3PIG9</accession>
<dbReference type="eggNOG" id="COG2206">
    <property type="taxonomic scope" value="Bacteria"/>
</dbReference>